<evidence type="ECO:0000313" key="5">
    <source>
        <dbReference type="EMBL" id="CAD9086922.1"/>
    </source>
</evidence>
<reference evidence="5" key="1">
    <citation type="submission" date="2021-01" db="EMBL/GenBank/DDBJ databases">
        <authorList>
            <person name="Corre E."/>
            <person name="Pelletier E."/>
            <person name="Niang G."/>
            <person name="Scheremetjew M."/>
            <person name="Finn R."/>
            <person name="Kale V."/>
            <person name="Holt S."/>
            <person name="Cochrane G."/>
            <person name="Meng A."/>
            <person name="Brown T."/>
            <person name="Cohen L."/>
        </authorList>
    </citation>
    <scope>NUCLEOTIDE SEQUENCE</scope>
    <source>
        <strain evidence="5">OF101</strain>
    </source>
</reference>
<proteinExistence type="inferred from homology"/>
<dbReference type="Pfam" id="PF00109">
    <property type="entry name" value="ketoacyl-synt"/>
    <property type="match status" value="1"/>
</dbReference>
<gene>
    <name evidence="5" type="ORF">ACAT0790_LOCUS496</name>
</gene>
<keyword evidence="2" id="KW-0597">Phosphoprotein</keyword>
<feature type="domain" description="Ketosynthase family 3 (KS3)" evidence="4">
    <location>
        <begin position="337"/>
        <end position="766"/>
    </location>
</feature>
<dbReference type="SUPFAM" id="SSF53901">
    <property type="entry name" value="Thiolase-like"/>
    <property type="match status" value="1"/>
</dbReference>
<sequence>MALSAMGDGLRPGTLVKISGPSESGDNSAEGTFGQLVSYSEDAKTFKVCSVDGIEGQYKPESLKVPEGLKRPGLGGNEDSFDLLVGPRLQEDVLAEELAACLFEKGFCVIKVCEKKENVEKSFAAMKELAEAGKLQRLPEEVEEGYLGTGNRGKIAWIDADNKDSPQDDLLRKSDNFISTLAALIQPFCADTIGKSIDERAPALMSLSLTDEEEPEYPPADADDRVLGAFLSSWRRTVLKVVHFFGPETAAVTLTPNDERLDVKTLPFKQETVDINCGPNTILVFRPGVFEYSCNFQKESLSLTADFLEQVNQLVVTDWDGDADWLRYGDGPDSSNQEGINVVNLSSRLMACWDEPEMYRAGLMGGTDAGMEIPLTRWDVSFYWNPDTDSLMPWQTASRHQSVVEGIELFDNKFFNLSPNEARGLDPHQRCLMEQGYNALRMMGHTKKNLMNSAVGTYIGCGTDEWFFHPTRGSMGGIMGSLCMFSGRFAFCLGMKGPAISITTEAASGLSALKIAAESVQKKGLAVSNDSAVAVGVHFMIAPMWWKDHCMLGWYSYSGRCYSFNSAADGYCRGDGCGALGLRGATQVVDGKVVENTKDKFIGIVAGAIQNQNGRVASLKTPHGPGIQEAMVEAIRNSGISPLDVDSVEAAADGTFLSDAVEAGAIWRAHRSEEHNDSLVLGAMKSQMCNQVECCGMSAFLRLIYGAQWGYITPNIHVKQINPHIEVFEQACMVATETMNVPYRSTYGGVSNSGFGGTNVYVVGWGTVDSEKVAPPAQRRPQGVLYWPGGGGELEGDQLPRRPDAYHIVGTWSKWEETHKMKSEGHGEYSYIVTLGENRWEQFQIWLDGDPKRVLHPGQIKASEFSQVLGPDEDFKGGGEMGRSGMAPTWLIDGREISGSYSKEALATKGMLDLVKDSDASGLVSGDGYGGQPGDQYRVLLRVTGKWRMLTWEKVKAVSQESLATYTPGNYYVAGSWKKWAFEEMTQDPSTPGLFTAEIRLMLDIADFQIVRDKDWSQVFCPNPYSDGDDILGPDTVIQGQTWCIDGKAGDRYLIRFQRNYEDGKEHRKVSWEKTGYDALSITERWLATSKRQSP</sequence>
<dbReference type="InterPro" id="IPR030834">
    <property type="entry name" value="PKS_assoc_dom"/>
</dbReference>
<evidence type="ECO:0000256" key="1">
    <source>
        <dbReference type="ARBA" id="ARBA00022450"/>
    </source>
</evidence>
<dbReference type="CDD" id="cd00833">
    <property type="entry name" value="PKS"/>
    <property type="match status" value="1"/>
</dbReference>
<organism evidence="5">
    <name type="scientific">Alexandrium catenella</name>
    <name type="common">Red tide dinoflagellate</name>
    <name type="synonym">Gonyaulax catenella</name>
    <dbReference type="NCBI Taxonomy" id="2925"/>
    <lineage>
        <taxon>Eukaryota</taxon>
        <taxon>Sar</taxon>
        <taxon>Alveolata</taxon>
        <taxon>Dinophyceae</taxon>
        <taxon>Gonyaulacales</taxon>
        <taxon>Pyrocystaceae</taxon>
        <taxon>Alexandrium</taxon>
    </lineage>
</organism>
<evidence type="ECO:0000256" key="2">
    <source>
        <dbReference type="ARBA" id="ARBA00022553"/>
    </source>
</evidence>
<dbReference type="InterPro" id="IPR016039">
    <property type="entry name" value="Thiolase-like"/>
</dbReference>
<dbReference type="SMART" id="SM00825">
    <property type="entry name" value="PKS_KS"/>
    <property type="match status" value="1"/>
</dbReference>
<dbReference type="PROSITE" id="PS52004">
    <property type="entry name" value="KS3_2"/>
    <property type="match status" value="1"/>
</dbReference>
<dbReference type="InterPro" id="IPR014030">
    <property type="entry name" value="Ketoacyl_synth_N"/>
</dbReference>
<dbReference type="InterPro" id="IPR020841">
    <property type="entry name" value="PKS_Beta-ketoAc_synthase_dom"/>
</dbReference>
<dbReference type="GO" id="GO:0004312">
    <property type="term" value="F:fatty acid synthase activity"/>
    <property type="evidence" value="ECO:0007669"/>
    <property type="project" value="TreeGrafter"/>
</dbReference>
<dbReference type="GO" id="GO:0006633">
    <property type="term" value="P:fatty acid biosynthetic process"/>
    <property type="evidence" value="ECO:0007669"/>
    <property type="project" value="TreeGrafter"/>
</dbReference>
<dbReference type="PANTHER" id="PTHR43775">
    <property type="entry name" value="FATTY ACID SYNTHASE"/>
    <property type="match status" value="1"/>
</dbReference>
<dbReference type="EMBL" id="HBGE01000801">
    <property type="protein sequence ID" value="CAD9086922.1"/>
    <property type="molecule type" value="Transcribed_RNA"/>
</dbReference>
<dbReference type="PANTHER" id="PTHR43775:SF37">
    <property type="entry name" value="SI:DKEY-61P9.11"/>
    <property type="match status" value="1"/>
</dbReference>
<evidence type="ECO:0000259" key="4">
    <source>
        <dbReference type="PROSITE" id="PS52004"/>
    </source>
</evidence>
<dbReference type="Pfam" id="PF02801">
    <property type="entry name" value="Ketoacyl-synt_C"/>
    <property type="match status" value="1"/>
</dbReference>
<comment type="similarity">
    <text evidence="3">Belongs to the thiolase-like superfamily. Beta-ketoacyl-ACP synthases family.</text>
</comment>
<keyword evidence="1" id="KW-0596">Phosphopantetheine</keyword>
<keyword evidence="3" id="KW-0808">Transferase</keyword>
<dbReference type="Gene3D" id="3.40.47.10">
    <property type="match status" value="1"/>
</dbReference>
<dbReference type="InterPro" id="IPR050091">
    <property type="entry name" value="PKS_NRPS_Biosynth_Enz"/>
</dbReference>
<evidence type="ECO:0000256" key="3">
    <source>
        <dbReference type="RuleBase" id="RU003694"/>
    </source>
</evidence>
<accession>A0A7S1PJM9</accession>
<dbReference type="InterPro" id="IPR014031">
    <property type="entry name" value="Ketoacyl_synth_C"/>
</dbReference>
<protein>
    <recommendedName>
        <fullName evidence="4">Ketosynthase family 3 (KS3) domain-containing protein</fullName>
    </recommendedName>
</protein>
<dbReference type="AlphaFoldDB" id="A0A7S1PJM9"/>
<dbReference type="NCBIfam" id="TIGR04556">
    <property type="entry name" value="PKS_assoc"/>
    <property type="match status" value="1"/>
</dbReference>
<name>A0A7S1PJM9_ALECA</name>